<proteinExistence type="inferred from homology"/>
<accession>A0A1M4TCM4</accession>
<name>A0A1M4TCM4_9FIRM</name>
<keyword evidence="9" id="KW-0282">Flagellum</keyword>
<sequence length="155" mass="17014">MSMFGGIDAAASGLTAERLRMDVISNNLANANTTRTAEGGAYHRRYVVFEPREQWEKNQTFAGYLSDAVQRKMGRRVGRGNGVRAVRIDEDRTQGPLVYDPGHPDANADGYVERPNVNPVSEMVDMITASRAYEANVTTINAAKSMAMKAMEIGK</sequence>
<evidence type="ECO:0000313" key="9">
    <source>
        <dbReference type="EMBL" id="SHE42108.1"/>
    </source>
</evidence>
<keyword evidence="10" id="KW-1185">Reference proteome</keyword>
<dbReference type="InterPro" id="IPR019776">
    <property type="entry name" value="Flagellar_basal_body_rod_CS"/>
</dbReference>
<dbReference type="RefSeq" id="WP_072934529.1">
    <property type="nucleotide sequence ID" value="NZ_FQUG01000002.1"/>
</dbReference>
<dbReference type="NCBIfam" id="TIGR01395">
    <property type="entry name" value="FlgC"/>
    <property type="match status" value="1"/>
</dbReference>
<comment type="subunit">
    <text evidence="5 6">The basal body constitutes a major portion of the flagellar organelle and consists of four rings (L,P,S, and M) mounted on a central rod. The rod consists of about 26 subunits of FlgG in the distal portion, and FlgB, FlgC and FlgF are thought to build up the proximal portion of the rod with about 6 subunits each.</text>
</comment>
<dbReference type="AlphaFoldDB" id="A0A1M4TCM4"/>
<evidence type="ECO:0000259" key="7">
    <source>
        <dbReference type="Pfam" id="PF00460"/>
    </source>
</evidence>
<dbReference type="InterPro" id="IPR001444">
    <property type="entry name" value="Flag_bb_rod_N"/>
</dbReference>
<keyword evidence="9" id="KW-0966">Cell projection</keyword>
<dbReference type="InterPro" id="IPR006299">
    <property type="entry name" value="FlgC"/>
</dbReference>
<comment type="subcellular location">
    <subcellularLocation>
        <location evidence="1 6">Bacterial flagellum basal body</location>
    </subcellularLocation>
</comment>
<evidence type="ECO:0000256" key="1">
    <source>
        <dbReference type="ARBA" id="ARBA00004117"/>
    </source>
</evidence>
<keyword evidence="4 6" id="KW-0975">Bacterial flagellum</keyword>
<evidence type="ECO:0000313" key="10">
    <source>
        <dbReference type="Proteomes" id="UP000184404"/>
    </source>
</evidence>
<dbReference type="InterPro" id="IPR010930">
    <property type="entry name" value="Flg_bb/hook_C_dom"/>
</dbReference>
<dbReference type="PANTHER" id="PTHR30435">
    <property type="entry name" value="FLAGELLAR PROTEIN"/>
    <property type="match status" value="1"/>
</dbReference>
<evidence type="ECO:0000256" key="2">
    <source>
        <dbReference type="ARBA" id="ARBA00009677"/>
    </source>
</evidence>
<keyword evidence="9" id="KW-0969">Cilium</keyword>
<gene>
    <name evidence="9" type="ORF">SAMN02745190_00435</name>
</gene>
<organism evidence="9 10">
    <name type="scientific">Schwartzia succinivorans DSM 10502</name>
    <dbReference type="NCBI Taxonomy" id="1123243"/>
    <lineage>
        <taxon>Bacteria</taxon>
        <taxon>Bacillati</taxon>
        <taxon>Bacillota</taxon>
        <taxon>Negativicutes</taxon>
        <taxon>Selenomonadales</taxon>
        <taxon>Selenomonadaceae</taxon>
        <taxon>Schwartzia</taxon>
    </lineage>
</organism>
<dbReference type="Proteomes" id="UP000184404">
    <property type="component" value="Unassembled WGS sequence"/>
</dbReference>
<evidence type="ECO:0000256" key="3">
    <source>
        <dbReference type="ARBA" id="ARBA00017941"/>
    </source>
</evidence>
<comment type="similarity">
    <text evidence="2">Belongs to the flagella basal body rod proteins family.</text>
</comment>
<feature type="domain" description="Flagellar basal body rod protein N-terminal" evidence="7">
    <location>
        <begin position="7"/>
        <end position="35"/>
    </location>
</feature>
<dbReference type="PROSITE" id="PS00588">
    <property type="entry name" value="FLAGELLA_BB_ROD"/>
    <property type="match status" value="1"/>
</dbReference>
<protein>
    <recommendedName>
        <fullName evidence="3 6">Flagellar basal-body rod protein FlgC</fullName>
    </recommendedName>
</protein>
<dbReference type="Pfam" id="PF06429">
    <property type="entry name" value="Flg_bbr_C"/>
    <property type="match status" value="1"/>
</dbReference>
<dbReference type="EMBL" id="FQUG01000002">
    <property type="protein sequence ID" value="SHE42108.1"/>
    <property type="molecule type" value="Genomic_DNA"/>
</dbReference>
<reference evidence="9 10" key="1">
    <citation type="submission" date="2016-11" db="EMBL/GenBank/DDBJ databases">
        <authorList>
            <person name="Jaros S."/>
            <person name="Januszkiewicz K."/>
            <person name="Wedrychowicz H."/>
        </authorList>
    </citation>
    <scope>NUCLEOTIDE SEQUENCE [LARGE SCALE GENOMIC DNA]</scope>
    <source>
        <strain evidence="9 10">DSM 10502</strain>
    </source>
</reference>
<feature type="domain" description="Flagellar basal-body/hook protein C-terminal" evidence="8">
    <location>
        <begin position="109"/>
        <end position="152"/>
    </location>
</feature>
<evidence type="ECO:0000256" key="5">
    <source>
        <dbReference type="ARBA" id="ARBA00025933"/>
    </source>
</evidence>
<dbReference type="OrthoDB" id="9794148at2"/>
<dbReference type="GO" id="GO:0030694">
    <property type="term" value="C:bacterial-type flagellum basal body, rod"/>
    <property type="evidence" value="ECO:0007669"/>
    <property type="project" value="UniProtKB-UniRule"/>
</dbReference>
<evidence type="ECO:0000256" key="6">
    <source>
        <dbReference type="RuleBase" id="RU362062"/>
    </source>
</evidence>
<dbReference type="STRING" id="1123243.SAMN02745190_00435"/>
<dbReference type="GO" id="GO:0071978">
    <property type="term" value="P:bacterial-type flagellum-dependent swarming motility"/>
    <property type="evidence" value="ECO:0007669"/>
    <property type="project" value="TreeGrafter"/>
</dbReference>
<dbReference type="PANTHER" id="PTHR30435:SF2">
    <property type="entry name" value="FLAGELLAR BASAL-BODY ROD PROTEIN FLGC"/>
    <property type="match status" value="1"/>
</dbReference>
<dbReference type="Pfam" id="PF00460">
    <property type="entry name" value="Flg_bb_rod"/>
    <property type="match status" value="1"/>
</dbReference>
<evidence type="ECO:0000256" key="4">
    <source>
        <dbReference type="ARBA" id="ARBA00023143"/>
    </source>
</evidence>
<evidence type="ECO:0000259" key="8">
    <source>
        <dbReference type="Pfam" id="PF06429"/>
    </source>
</evidence>